<feature type="compositionally biased region" description="Polar residues" evidence="1">
    <location>
        <begin position="224"/>
        <end position="234"/>
    </location>
</feature>
<gene>
    <name evidence="3" type="ORF">C5L31_000404</name>
</gene>
<dbReference type="GO" id="GO:0010181">
    <property type="term" value="F:FMN binding"/>
    <property type="evidence" value="ECO:0007669"/>
    <property type="project" value="TreeGrafter"/>
</dbReference>
<dbReference type="InterPro" id="IPR029039">
    <property type="entry name" value="Flavoprotein-like_sf"/>
</dbReference>
<dbReference type="InterPro" id="IPR050712">
    <property type="entry name" value="NAD(P)H-dep_reductase"/>
</dbReference>
<dbReference type="InterPro" id="IPR005025">
    <property type="entry name" value="FMN_Rdtase-like_dom"/>
</dbReference>
<evidence type="ECO:0000259" key="2">
    <source>
        <dbReference type="Pfam" id="PF03358"/>
    </source>
</evidence>
<dbReference type="SUPFAM" id="SSF52218">
    <property type="entry name" value="Flavoproteins"/>
    <property type="match status" value="1"/>
</dbReference>
<dbReference type="GO" id="GO:0016491">
    <property type="term" value="F:oxidoreductase activity"/>
    <property type="evidence" value="ECO:0007669"/>
    <property type="project" value="InterPro"/>
</dbReference>
<dbReference type="AlphaFoldDB" id="A0A4R5NCJ4"/>
<dbReference type="RefSeq" id="WP_010620260.1">
    <property type="nucleotide sequence ID" value="NZ_PUFO01000110.1"/>
</dbReference>
<feature type="region of interest" description="Disordered" evidence="1">
    <location>
        <begin position="208"/>
        <end position="234"/>
    </location>
</feature>
<feature type="domain" description="NADPH-dependent FMN reductase-like" evidence="2">
    <location>
        <begin position="1"/>
        <end position="147"/>
    </location>
</feature>
<dbReference type="GO" id="GO:0005829">
    <property type="term" value="C:cytosol"/>
    <property type="evidence" value="ECO:0007669"/>
    <property type="project" value="TreeGrafter"/>
</dbReference>
<dbReference type="OrthoDB" id="9812295at2"/>
<dbReference type="STRING" id="1122149.FD44_GL001559"/>
<sequence>MKLIAIVGTNAKLSFNRKLLTYMKHHFSDKAEIELCEVSNLPIFCEDAPEVPEAITQIAKQIDDADGVIIGAPEYNHAVPAALKSLLEWLSWSVHPFTKKPIMVVGVSLGNMGTVNSQSNLEHILNSPGINAYVLPGNQFLLGHAHDAFDAQENLRDAKTASWLDQCFGNFVEYINAINFSAARNDDESVDVSTGSTQIDPNIFKAMRDHTTIEDEEKTDTDTGASNPDENLHD</sequence>
<dbReference type="PANTHER" id="PTHR30543">
    <property type="entry name" value="CHROMATE REDUCTASE"/>
    <property type="match status" value="1"/>
</dbReference>
<keyword evidence="4" id="KW-1185">Reference proteome</keyword>
<name>A0A4R5NCJ4_9LACO</name>
<organism evidence="3 4">
    <name type="scientific">Secundilactobacillus malefermentans</name>
    <dbReference type="NCBI Taxonomy" id="176292"/>
    <lineage>
        <taxon>Bacteria</taxon>
        <taxon>Bacillati</taxon>
        <taxon>Bacillota</taxon>
        <taxon>Bacilli</taxon>
        <taxon>Lactobacillales</taxon>
        <taxon>Lactobacillaceae</taxon>
        <taxon>Secundilactobacillus</taxon>
    </lineage>
</organism>
<evidence type="ECO:0000313" key="4">
    <source>
        <dbReference type="Proteomes" id="UP000294854"/>
    </source>
</evidence>
<dbReference type="Proteomes" id="UP000294854">
    <property type="component" value="Unassembled WGS sequence"/>
</dbReference>
<dbReference type="Pfam" id="PF03358">
    <property type="entry name" value="FMN_red"/>
    <property type="match status" value="1"/>
</dbReference>
<dbReference type="EMBL" id="PUFO01000110">
    <property type="protein sequence ID" value="TDG70836.1"/>
    <property type="molecule type" value="Genomic_DNA"/>
</dbReference>
<evidence type="ECO:0000256" key="1">
    <source>
        <dbReference type="SAM" id="MobiDB-lite"/>
    </source>
</evidence>
<dbReference type="PANTHER" id="PTHR30543:SF21">
    <property type="entry name" value="NAD(P)H-DEPENDENT FMN REDUCTASE LOT6"/>
    <property type="match status" value="1"/>
</dbReference>
<evidence type="ECO:0000313" key="3">
    <source>
        <dbReference type="EMBL" id="TDG70836.1"/>
    </source>
</evidence>
<protein>
    <recommendedName>
        <fullName evidence="2">NADPH-dependent FMN reductase-like domain-containing protein</fullName>
    </recommendedName>
</protein>
<accession>A0A4R5NCJ4</accession>
<reference evidence="3 4" key="1">
    <citation type="journal article" date="2019" name="Appl. Microbiol. Biotechnol.">
        <title>Uncovering carbohydrate metabolism through a genotype-phenotype association study of 56 lactic acid bacteria genomes.</title>
        <authorList>
            <person name="Buron-Moles G."/>
            <person name="Chailyan A."/>
            <person name="Dolejs I."/>
            <person name="Forster J."/>
            <person name="Miks M.H."/>
        </authorList>
    </citation>
    <scope>NUCLEOTIDE SEQUENCE [LARGE SCALE GENOMIC DNA]</scope>
    <source>
        <strain evidence="3 4">ATCC 49373</strain>
    </source>
</reference>
<dbReference type="Gene3D" id="3.40.50.360">
    <property type="match status" value="1"/>
</dbReference>
<comment type="caution">
    <text evidence="3">The sequence shown here is derived from an EMBL/GenBank/DDBJ whole genome shotgun (WGS) entry which is preliminary data.</text>
</comment>
<proteinExistence type="predicted"/>